<dbReference type="SMART" id="SM00382">
    <property type="entry name" value="AAA"/>
    <property type="match status" value="1"/>
</dbReference>
<comment type="subcellular location">
    <subcellularLocation>
        <location evidence="1">Membrane</location>
        <topology evidence="1">Multi-pass membrane protein</topology>
    </subcellularLocation>
</comment>
<dbReference type="InterPro" id="IPR044726">
    <property type="entry name" value="ABCC_6TM_D2"/>
</dbReference>
<evidence type="ECO:0000256" key="5">
    <source>
        <dbReference type="ARBA" id="ARBA00022741"/>
    </source>
</evidence>
<keyword evidence="3 10" id="KW-0812">Transmembrane</keyword>
<dbReference type="PANTHER" id="PTHR24223">
    <property type="entry name" value="ATP-BINDING CASSETTE SUB-FAMILY C"/>
    <property type="match status" value="1"/>
</dbReference>
<dbReference type="CDD" id="cd03244">
    <property type="entry name" value="ABCC_MRP_domain2"/>
    <property type="match status" value="1"/>
</dbReference>
<evidence type="ECO:0000256" key="9">
    <source>
        <dbReference type="SAM" id="Coils"/>
    </source>
</evidence>
<feature type="transmembrane region" description="Helical" evidence="10">
    <location>
        <begin position="513"/>
        <end position="531"/>
    </location>
</feature>
<organism evidence="13 14">
    <name type="scientific">Streblomastix strix</name>
    <dbReference type="NCBI Taxonomy" id="222440"/>
    <lineage>
        <taxon>Eukaryota</taxon>
        <taxon>Metamonada</taxon>
        <taxon>Preaxostyla</taxon>
        <taxon>Oxymonadida</taxon>
        <taxon>Streblomastigidae</taxon>
        <taxon>Streblomastix</taxon>
    </lineage>
</organism>
<dbReference type="FunFam" id="3.40.50.300:FF:000997">
    <property type="entry name" value="Multidrug resistance-associated protein 1"/>
    <property type="match status" value="1"/>
</dbReference>
<evidence type="ECO:0000256" key="3">
    <source>
        <dbReference type="ARBA" id="ARBA00022692"/>
    </source>
</evidence>
<dbReference type="InterPro" id="IPR017871">
    <property type="entry name" value="ABC_transporter-like_CS"/>
</dbReference>
<dbReference type="GO" id="GO:0005737">
    <property type="term" value="C:cytoplasm"/>
    <property type="evidence" value="ECO:0007669"/>
    <property type="project" value="UniProtKB-ARBA"/>
</dbReference>
<accession>A0A5J4V9B6</accession>
<proteinExistence type="predicted"/>
<evidence type="ECO:0000256" key="7">
    <source>
        <dbReference type="ARBA" id="ARBA00022989"/>
    </source>
</evidence>
<dbReference type="PROSITE" id="PS50929">
    <property type="entry name" value="ABC_TM1F"/>
    <property type="match status" value="1"/>
</dbReference>
<dbReference type="SUPFAM" id="SSF52540">
    <property type="entry name" value="P-loop containing nucleoside triphosphate hydrolases"/>
    <property type="match status" value="2"/>
</dbReference>
<dbReference type="Gene3D" id="3.40.50.300">
    <property type="entry name" value="P-loop containing nucleotide triphosphate hydrolases"/>
    <property type="match status" value="2"/>
</dbReference>
<evidence type="ECO:0000256" key="6">
    <source>
        <dbReference type="ARBA" id="ARBA00022840"/>
    </source>
</evidence>
<dbReference type="InterPro" id="IPR003593">
    <property type="entry name" value="AAA+_ATPase"/>
</dbReference>
<sequence length="841" mass="94508">GDIERQSGEVKYDGQIAYCPQTPWINNNTVQGNITFGSVYDELKYNEVIHVCALEPDFQILPAGDMTAIGEKGVNLSGGQKARIQLARAVYSDRDIYILDDPLSAVDAHVGRFLFDECIDGRLKGKTRLLMTNQLQFLEKANNVILLKSGRIIAQGTYAELNAQGIDLSKYIIKNMKKKKEEVINIDEENKIINEIENQIIQEGDEQVLQQQSNEERKDLKDASAIQAGKQIHTEEEFETQSVPWSQYWAFFCTVIPSFGRPLYALLIVVLEIFQVGQNWWLGIIGSNTIIPQVSYGWKIGIYALAILILVLLLLIHAIVAAFGQKRSNWIIHNRLLDTIMKSPSSFFDTTPMGRILNRLTGDLTMVDLNLYTLFSGVLMMIMGFIGQVVIVAIDTPVFLAIGIPAMIVYYIINKFYLRASRNFQRMESISKSPIFSLYGETVTGAGLSTIRAFKLEDVWRLKFEKLVDQWAVRFVLFMQGNPWAALYASIASTVLMGSVVILGWFYMSAATLSIAIMAAFTFTFLGTTLIQQSTWTESQMTCFGRIQFYSTKLPQEVRRSQIKPIVPKKSWPKYGKVQFKNVSFRYRSKLPYVLNDVNFTFTGGEKIGVCGRTGAGKSSLLFPLFRLVELDPKLQPTMIDVNTGLPIEQDPNEEPNKGKILIDGKDISKIDLSRVRRSIAIIPQDPTLFTGTLRYNLDIANKCSDDRVWEVLSMVEMRDVISALPLGLDTQVAEGGSNFSAGQRQLICFGRAILNNCRIVVMDEATASVDVETDAKIQKTIREQFVDKTVIIIAHRLHTIMNSDRIMVMADGRVSELDTPANLLGSENSAFNKLVKSLDH</sequence>
<dbReference type="GO" id="GO:0016887">
    <property type="term" value="F:ATP hydrolysis activity"/>
    <property type="evidence" value="ECO:0007669"/>
    <property type="project" value="InterPro"/>
</dbReference>
<evidence type="ECO:0000313" key="13">
    <source>
        <dbReference type="EMBL" id="KAA6379024.1"/>
    </source>
</evidence>
<dbReference type="InterPro" id="IPR003439">
    <property type="entry name" value="ABC_transporter-like_ATP-bd"/>
</dbReference>
<evidence type="ECO:0000256" key="2">
    <source>
        <dbReference type="ARBA" id="ARBA00022448"/>
    </source>
</evidence>
<protein>
    <submittedName>
        <fullName evidence="13">ABC transporter: Multidrug resistance-associated protein, ATP binding protein</fullName>
    </submittedName>
</protein>
<dbReference type="InterPro" id="IPR050173">
    <property type="entry name" value="ABC_transporter_C-like"/>
</dbReference>
<dbReference type="PROSITE" id="PS00211">
    <property type="entry name" value="ABC_TRANSPORTER_1"/>
    <property type="match status" value="2"/>
</dbReference>
<gene>
    <name evidence="13" type="ORF">EZS28_025449</name>
</gene>
<dbReference type="PROSITE" id="PS50893">
    <property type="entry name" value="ABC_TRANSPORTER_2"/>
    <property type="match status" value="2"/>
</dbReference>
<dbReference type="AlphaFoldDB" id="A0A5J4V9B6"/>
<keyword evidence="7 10" id="KW-1133">Transmembrane helix</keyword>
<dbReference type="EMBL" id="SNRW01008760">
    <property type="protein sequence ID" value="KAA6379024.1"/>
    <property type="molecule type" value="Genomic_DNA"/>
</dbReference>
<dbReference type="InterPro" id="IPR011527">
    <property type="entry name" value="ABC1_TM_dom"/>
</dbReference>
<feature type="domain" description="ABC transporter" evidence="11">
    <location>
        <begin position="1"/>
        <end position="174"/>
    </location>
</feature>
<feature type="transmembrane region" description="Helical" evidence="10">
    <location>
        <begin position="398"/>
        <end position="418"/>
    </location>
</feature>
<dbReference type="FunFam" id="3.40.50.300:FF:000604">
    <property type="entry name" value="ABC transporter B family member 28"/>
    <property type="match status" value="1"/>
</dbReference>
<evidence type="ECO:0000313" key="14">
    <source>
        <dbReference type="Proteomes" id="UP000324800"/>
    </source>
</evidence>
<evidence type="ECO:0000259" key="11">
    <source>
        <dbReference type="PROSITE" id="PS50893"/>
    </source>
</evidence>
<feature type="transmembrane region" description="Helical" evidence="10">
    <location>
        <begin position="302"/>
        <end position="323"/>
    </location>
</feature>
<evidence type="ECO:0000256" key="10">
    <source>
        <dbReference type="SAM" id="Phobius"/>
    </source>
</evidence>
<feature type="transmembrane region" description="Helical" evidence="10">
    <location>
        <begin position="369"/>
        <end position="392"/>
    </location>
</feature>
<keyword evidence="4" id="KW-0677">Repeat</keyword>
<feature type="non-terminal residue" evidence="13">
    <location>
        <position position="1"/>
    </location>
</feature>
<keyword evidence="8 10" id="KW-0472">Membrane</keyword>
<dbReference type="GO" id="GO:0140359">
    <property type="term" value="F:ABC-type transporter activity"/>
    <property type="evidence" value="ECO:0007669"/>
    <property type="project" value="InterPro"/>
</dbReference>
<dbReference type="InterPro" id="IPR027417">
    <property type="entry name" value="P-loop_NTPase"/>
</dbReference>
<dbReference type="CDD" id="cd18580">
    <property type="entry name" value="ABC_6TM_ABCC_D2"/>
    <property type="match status" value="1"/>
</dbReference>
<dbReference type="SUPFAM" id="SSF90123">
    <property type="entry name" value="ABC transporter transmembrane region"/>
    <property type="match status" value="1"/>
</dbReference>
<dbReference type="InterPro" id="IPR036640">
    <property type="entry name" value="ABC1_TM_sf"/>
</dbReference>
<keyword evidence="5" id="KW-0547">Nucleotide-binding</keyword>
<dbReference type="Proteomes" id="UP000324800">
    <property type="component" value="Unassembled WGS sequence"/>
</dbReference>
<comment type="caution">
    <text evidence="13">The sequence shown here is derived from an EMBL/GenBank/DDBJ whole genome shotgun (WGS) entry which is preliminary data.</text>
</comment>
<dbReference type="FunFam" id="1.20.1560.10:FF:000013">
    <property type="entry name" value="ABC transporter C family member 2"/>
    <property type="match status" value="1"/>
</dbReference>
<dbReference type="Pfam" id="PF00005">
    <property type="entry name" value="ABC_tran"/>
    <property type="match status" value="2"/>
</dbReference>
<evidence type="ECO:0000256" key="8">
    <source>
        <dbReference type="ARBA" id="ARBA00023136"/>
    </source>
</evidence>
<dbReference type="GO" id="GO:0016020">
    <property type="term" value="C:membrane"/>
    <property type="evidence" value="ECO:0007669"/>
    <property type="project" value="UniProtKB-SubCell"/>
</dbReference>
<dbReference type="GO" id="GO:0005524">
    <property type="term" value="F:ATP binding"/>
    <property type="evidence" value="ECO:0007669"/>
    <property type="project" value="UniProtKB-KW"/>
</dbReference>
<feature type="domain" description="ABC transporter" evidence="11">
    <location>
        <begin position="578"/>
        <end position="837"/>
    </location>
</feature>
<feature type="domain" description="ABC transmembrane type-1" evidence="12">
    <location>
        <begin position="263"/>
        <end position="526"/>
    </location>
</feature>
<dbReference type="Pfam" id="PF00664">
    <property type="entry name" value="ABC_membrane"/>
    <property type="match status" value="1"/>
</dbReference>
<evidence type="ECO:0000259" key="12">
    <source>
        <dbReference type="PROSITE" id="PS50929"/>
    </source>
</evidence>
<feature type="coiled-coil region" evidence="9">
    <location>
        <begin position="179"/>
        <end position="206"/>
    </location>
</feature>
<dbReference type="CDD" id="cd03250">
    <property type="entry name" value="ABCC_MRP_domain1"/>
    <property type="match status" value="1"/>
</dbReference>
<name>A0A5J4V9B6_9EUKA</name>
<dbReference type="OrthoDB" id="6500128at2759"/>
<evidence type="ECO:0000256" key="4">
    <source>
        <dbReference type="ARBA" id="ARBA00022737"/>
    </source>
</evidence>
<reference evidence="13 14" key="1">
    <citation type="submission" date="2019-03" db="EMBL/GenBank/DDBJ databases">
        <title>Single cell metagenomics reveals metabolic interactions within the superorganism composed of flagellate Streblomastix strix and complex community of Bacteroidetes bacteria on its surface.</title>
        <authorList>
            <person name="Treitli S.C."/>
            <person name="Kolisko M."/>
            <person name="Husnik F."/>
            <person name="Keeling P."/>
            <person name="Hampl V."/>
        </authorList>
    </citation>
    <scope>NUCLEOTIDE SEQUENCE [LARGE SCALE GENOMIC DNA]</scope>
    <source>
        <strain evidence="13">ST1C</strain>
    </source>
</reference>
<keyword evidence="2" id="KW-0813">Transport</keyword>
<evidence type="ECO:0000256" key="1">
    <source>
        <dbReference type="ARBA" id="ARBA00004141"/>
    </source>
</evidence>
<dbReference type="Gene3D" id="1.20.1560.10">
    <property type="entry name" value="ABC transporter type 1, transmembrane domain"/>
    <property type="match status" value="1"/>
</dbReference>
<keyword evidence="9" id="KW-0175">Coiled coil</keyword>
<feature type="transmembrane region" description="Helical" evidence="10">
    <location>
        <begin position="484"/>
        <end position="507"/>
    </location>
</feature>
<feature type="transmembrane region" description="Helical" evidence="10">
    <location>
        <begin position="263"/>
        <end position="282"/>
    </location>
</feature>
<keyword evidence="6" id="KW-0067">ATP-binding</keyword>